<proteinExistence type="predicted"/>
<evidence type="ECO:0000256" key="1">
    <source>
        <dbReference type="SAM" id="MobiDB-lite"/>
    </source>
</evidence>
<feature type="region of interest" description="Disordered" evidence="1">
    <location>
        <begin position="1"/>
        <end position="29"/>
    </location>
</feature>
<gene>
    <name evidence="2" type="ORF">METZ01_LOCUS323011</name>
</gene>
<reference evidence="2" key="1">
    <citation type="submission" date="2018-05" db="EMBL/GenBank/DDBJ databases">
        <authorList>
            <person name="Lanie J.A."/>
            <person name="Ng W.-L."/>
            <person name="Kazmierczak K.M."/>
            <person name="Andrzejewski T.M."/>
            <person name="Davidsen T.M."/>
            <person name="Wayne K.J."/>
            <person name="Tettelin H."/>
            <person name="Glass J.I."/>
            <person name="Rusch D."/>
            <person name="Podicherti R."/>
            <person name="Tsui H.-C.T."/>
            <person name="Winkler M.E."/>
        </authorList>
    </citation>
    <scope>NUCLEOTIDE SEQUENCE</scope>
</reference>
<accession>A0A382PBE1</accession>
<protein>
    <submittedName>
        <fullName evidence="2">Uncharacterized protein</fullName>
    </submittedName>
</protein>
<feature type="compositionally biased region" description="Basic and acidic residues" evidence="1">
    <location>
        <begin position="8"/>
        <end position="19"/>
    </location>
</feature>
<name>A0A382PBE1_9ZZZZ</name>
<sequence>MAGPSAEKPSEDECGDKRQNHQNYSGINNPVFEEGMEEFLEVQATDYFVAKIIYMRQDEHVNSHQRSNAQFLYHGYGDKFTNHGDTEAQEL</sequence>
<evidence type="ECO:0000313" key="2">
    <source>
        <dbReference type="EMBL" id="SVC70157.1"/>
    </source>
</evidence>
<dbReference type="EMBL" id="UINC01105882">
    <property type="protein sequence ID" value="SVC70157.1"/>
    <property type="molecule type" value="Genomic_DNA"/>
</dbReference>
<dbReference type="AlphaFoldDB" id="A0A382PBE1"/>
<organism evidence="2">
    <name type="scientific">marine metagenome</name>
    <dbReference type="NCBI Taxonomy" id="408172"/>
    <lineage>
        <taxon>unclassified sequences</taxon>
        <taxon>metagenomes</taxon>
        <taxon>ecological metagenomes</taxon>
    </lineage>
</organism>